<dbReference type="EMBL" id="REFC01000011">
    <property type="protein sequence ID" value="RMA66561.1"/>
    <property type="molecule type" value="Genomic_DNA"/>
</dbReference>
<dbReference type="Proteomes" id="UP000271339">
    <property type="component" value="Unassembled WGS sequence"/>
</dbReference>
<evidence type="ECO:0000313" key="4">
    <source>
        <dbReference type="EMBL" id="RMA66561.1"/>
    </source>
</evidence>
<keyword evidence="3" id="KW-1133">Transmembrane helix</keyword>
<organism evidence="4 5">
    <name type="scientific">Ulvibacter antarcticus</name>
    <dbReference type="NCBI Taxonomy" id="442714"/>
    <lineage>
        <taxon>Bacteria</taxon>
        <taxon>Pseudomonadati</taxon>
        <taxon>Bacteroidota</taxon>
        <taxon>Flavobacteriia</taxon>
        <taxon>Flavobacteriales</taxon>
        <taxon>Flavobacteriaceae</taxon>
        <taxon>Ulvibacter</taxon>
    </lineage>
</organism>
<accession>A0A3L9Z0S5</accession>
<dbReference type="OrthoDB" id="635705at2"/>
<reference evidence="4 5" key="1">
    <citation type="submission" date="2018-10" db="EMBL/GenBank/DDBJ databases">
        <title>Genomic Encyclopedia of Archaeal and Bacterial Type Strains, Phase II (KMG-II): from individual species to whole genera.</title>
        <authorList>
            <person name="Goeker M."/>
        </authorList>
    </citation>
    <scope>NUCLEOTIDE SEQUENCE [LARGE SCALE GENOMIC DNA]</scope>
    <source>
        <strain evidence="4 5">DSM 23424</strain>
    </source>
</reference>
<keyword evidence="3" id="KW-0472">Membrane</keyword>
<dbReference type="AlphaFoldDB" id="A0A3L9Z0S5"/>
<evidence type="ECO:0000313" key="5">
    <source>
        <dbReference type="Proteomes" id="UP000271339"/>
    </source>
</evidence>
<evidence type="ECO:0000256" key="1">
    <source>
        <dbReference type="SAM" id="Coils"/>
    </source>
</evidence>
<keyword evidence="5" id="KW-1185">Reference proteome</keyword>
<evidence type="ECO:0000256" key="2">
    <source>
        <dbReference type="SAM" id="MobiDB-lite"/>
    </source>
</evidence>
<keyword evidence="1" id="KW-0175">Coiled coil</keyword>
<name>A0A3L9Z0S5_9FLAO</name>
<feature type="transmembrane region" description="Helical" evidence="3">
    <location>
        <begin position="189"/>
        <end position="214"/>
    </location>
</feature>
<feature type="region of interest" description="Disordered" evidence="2">
    <location>
        <begin position="14"/>
        <end position="47"/>
    </location>
</feature>
<gene>
    <name evidence="4" type="ORF">BXY75_0988</name>
</gene>
<keyword evidence="3" id="KW-0812">Transmembrane</keyword>
<sequence length="421" mass="48751">MGILKNLTQIKSKKDVENTSNTGTLDEQRKTFHQDGHNSSKSCQGRPENLKTNLDAIYYKFENKCKEEDHEQTKLKQPYITELKGNKTTLLNKNDELGREKENLSEIETKIETLKKDIIKVRRNPSDFGIPVDKRSSAKFWVGFTLLAFLSIYIFIFYISTSFSAFFRTFNPATELFGGMFYPKALQEAYAAGPLELGFILFIPFVFFGLGYLIHMFQHTKSIMNIIKVAMLFAVTFLFDALLAYLIDEKLYNLNKTFEDPAYAIAVAFQSPSFWVIIFAGFISYIIWGLVFDFVMKEHADRDKVASFIQSIEDDISNLNNIYSKQKDLVLSLEKFMDEIKVRCTELENIIDGFILPIRNYKALSAEYLQGWQECISSKIALGHDETNQYLSESRMVYDNHVKKLDLDTDDYQNKVYRKTL</sequence>
<evidence type="ECO:0000256" key="3">
    <source>
        <dbReference type="SAM" id="Phobius"/>
    </source>
</evidence>
<feature type="transmembrane region" description="Helical" evidence="3">
    <location>
        <begin position="226"/>
        <end position="247"/>
    </location>
</feature>
<protein>
    <recommendedName>
        <fullName evidence="6">Beta-carotene 15,15'-monooxygenase</fullName>
    </recommendedName>
</protein>
<feature type="compositionally biased region" description="Basic and acidic residues" evidence="2">
    <location>
        <begin position="26"/>
        <end position="38"/>
    </location>
</feature>
<evidence type="ECO:0008006" key="6">
    <source>
        <dbReference type="Google" id="ProtNLM"/>
    </source>
</evidence>
<feature type="coiled-coil region" evidence="1">
    <location>
        <begin position="80"/>
        <end position="124"/>
    </location>
</feature>
<proteinExistence type="predicted"/>
<dbReference type="RefSeq" id="WP_121906546.1">
    <property type="nucleotide sequence ID" value="NZ_REFC01000011.1"/>
</dbReference>
<comment type="caution">
    <text evidence="4">The sequence shown here is derived from an EMBL/GenBank/DDBJ whole genome shotgun (WGS) entry which is preliminary data.</text>
</comment>
<feature type="transmembrane region" description="Helical" evidence="3">
    <location>
        <begin position="274"/>
        <end position="295"/>
    </location>
</feature>
<feature type="transmembrane region" description="Helical" evidence="3">
    <location>
        <begin position="140"/>
        <end position="159"/>
    </location>
</feature>